<sequence length="68" mass="7557">MFGCYSRNVNETHKETLGVHKIADSDAETFNNRTAVKPTRLVVKGCQSPNIGVMSLHQDARVCLKILL</sequence>
<dbReference type="AlphaFoldDB" id="A0AAV4TAL4"/>
<evidence type="ECO:0000313" key="1">
    <source>
        <dbReference type="EMBL" id="GIY40998.1"/>
    </source>
</evidence>
<gene>
    <name evidence="1" type="ORF">CEXT_686811</name>
</gene>
<comment type="caution">
    <text evidence="1">The sequence shown here is derived from an EMBL/GenBank/DDBJ whole genome shotgun (WGS) entry which is preliminary data.</text>
</comment>
<reference evidence="1 2" key="1">
    <citation type="submission" date="2021-06" db="EMBL/GenBank/DDBJ databases">
        <title>Caerostris extrusa draft genome.</title>
        <authorList>
            <person name="Kono N."/>
            <person name="Arakawa K."/>
        </authorList>
    </citation>
    <scope>NUCLEOTIDE SEQUENCE [LARGE SCALE GENOMIC DNA]</scope>
</reference>
<evidence type="ECO:0000313" key="2">
    <source>
        <dbReference type="Proteomes" id="UP001054945"/>
    </source>
</evidence>
<protein>
    <submittedName>
        <fullName evidence="1">Uncharacterized protein</fullName>
    </submittedName>
</protein>
<keyword evidence="2" id="KW-1185">Reference proteome</keyword>
<name>A0AAV4TAL4_CAEEX</name>
<dbReference type="EMBL" id="BPLR01010686">
    <property type="protein sequence ID" value="GIY40998.1"/>
    <property type="molecule type" value="Genomic_DNA"/>
</dbReference>
<organism evidence="1 2">
    <name type="scientific">Caerostris extrusa</name>
    <name type="common">Bark spider</name>
    <name type="synonym">Caerostris bankana</name>
    <dbReference type="NCBI Taxonomy" id="172846"/>
    <lineage>
        <taxon>Eukaryota</taxon>
        <taxon>Metazoa</taxon>
        <taxon>Ecdysozoa</taxon>
        <taxon>Arthropoda</taxon>
        <taxon>Chelicerata</taxon>
        <taxon>Arachnida</taxon>
        <taxon>Araneae</taxon>
        <taxon>Araneomorphae</taxon>
        <taxon>Entelegynae</taxon>
        <taxon>Araneoidea</taxon>
        <taxon>Araneidae</taxon>
        <taxon>Caerostris</taxon>
    </lineage>
</organism>
<accession>A0AAV4TAL4</accession>
<dbReference type="Proteomes" id="UP001054945">
    <property type="component" value="Unassembled WGS sequence"/>
</dbReference>
<proteinExistence type="predicted"/>